<organism evidence="2">
    <name type="scientific">Actinoplanes campanulatus</name>
    <dbReference type="NCBI Taxonomy" id="113559"/>
    <lineage>
        <taxon>Bacteria</taxon>
        <taxon>Bacillati</taxon>
        <taxon>Actinomycetota</taxon>
        <taxon>Actinomycetes</taxon>
        <taxon>Micromonosporales</taxon>
        <taxon>Micromonosporaceae</taxon>
        <taxon>Actinoplanes</taxon>
    </lineage>
</organism>
<sequence>MPPQPPRRTTHAYGTPKNLLVYDRWGRYGRPVVFLHGLGYDRTMWWPAAADLGGDVAAVAIDLPGHGQSAARHDCGLPSLVHDLIMLIGGLDLRRAPILVGHAESALLAEAFAGRCTTHAVLAVDEVPAGTDEPDLAGVPEWYRPFAIRRTDPALHQAYQSWHTGPSALRAITPAPIPVGTASQAGSEGCLPHLRDPAGFAGLLRTLHETPGLGGKGCP</sequence>
<protein>
    <recommendedName>
        <fullName evidence="1">AB hydrolase-1 domain-containing protein</fullName>
    </recommendedName>
</protein>
<dbReference type="InterPro" id="IPR029058">
    <property type="entry name" value="AB_hydrolase_fold"/>
</dbReference>
<dbReference type="Pfam" id="PF12697">
    <property type="entry name" value="Abhydrolase_6"/>
    <property type="match status" value="1"/>
</dbReference>
<dbReference type="InterPro" id="IPR050266">
    <property type="entry name" value="AB_hydrolase_sf"/>
</dbReference>
<dbReference type="EMBL" id="BOMF01000128">
    <property type="protein sequence ID" value="GID49457.1"/>
    <property type="molecule type" value="Genomic_DNA"/>
</dbReference>
<dbReference type="Gene3D" id="3.40.50.1820">
    <property type="entry name" value="alpha/beta hydrolase"/>
    <property type="match status" value="1"/>
</dbReference>
<feature type="domain" description="AB hydrolase-1" evidence="1">
    <location>
        <begin position="32"/>
        <end position="167"/>
    </location>
</feature>
<reference evidence="2" key="1">
    <citation type="submission" date="2021-01" db="EMBL/GenBank/DDBJ databases">
        <title>Whole genome shotgun sequence of Actinoplanes capillaceus NBRC 16408.</title>
        <authorList>
            <person name="Komaki H."/>
            <person name="Tamura T."/>
        </authorList>
    </citation>
    <scope>NUCLEOTIDE SEQUENCE [LARGE SCALE GENOMIC DNA]</scope>
    <source>
        <strain evidence="2">NBRC 16408</strain>
    </source>
</reference>
<dbReference type="SUPFAM" id="SSF53474">
    <property type="entry name" value="alpha/beta-Hydrolases"/>
    <property type="match status" value="1"/>
</dbReference>
<name>A0ABQ3WTB7_9ACTN</name>
<dbReference type="RefSeq" id="WP_204299566.1">
    <property type="nucleotide sequence ID" value="NZ_BAAAGQ010000020.1"/>
</dbReference>
<evidence type="ECO:0000313" key="2">
    <source>
        <dbReference type="EMBL" id="GID49457.1"/>
    </source>
</evidence>
<accession>A0ABQ3WTB7</accession>
<dbReference type="InterPro" id="IPR000073">
    <property type="entry name" value="AB_hydrolase_1"/>
</dbReference>
<dbReference type="PANTHER" id="PTHR43798">
    <property type="entry name" value="MONOACYLGLYCEROL LIPASE"/>
    <property type="match status" value="1"/>
</dbReference>
<proteinExistence type="predicted"/>
<evidence type="ECO:0000259" key="1">
    <source>
        <dbReference type="Pfam" id="PF12697"/>
    </source>
</evidence>
<gene>
    <name evidence="2" type="ORF">Aca07nite_67320</name>
</gene>
<comment type="caution">
    <text evidence="2">The sequence shown here is derived from an EMBL/GenBank/DDBJ whole genome shotgun (WGS) entry which is preliminary data.</text>
</comment>